<organism evidence="11 12">
    <name type="scientific">Candidatus Roizmanbacteria bacterium RIFCSPLOWO2_01_FULL_40_42</name>
    <dbReference type="NCBI Taxonomy" id="1802066"/>
    <lineage>
        <taxon>Bacteria</taxon>
        <taxon>Candidatus Roizmaniibacteriota</taxon>
    </lineage>
</organism>
<reference evidence="11 12" key="1">
    <citation type="journal article" date="2016" name="Nat. Commun.">
        <title>Thousands of microbial genomes shed light on interconnected biogeochemical processes in an aquifer system.</title>
        <authorList>
            <person name="Anantharaman K."/>
            <person name="Brown C.T."/>
            <person name="Hug L.A."/>
            <person name="Sharon I."/>
            <person name="Castelle C.J."/>
            <person name="Probst A.J."/>
            <person name="Thomas B.C."/>
            <person name="Singh A."/>
            <person name="Wilkins M.J."/>
            <person name="Karaoz U."/>
            <person name="Brodie E.L."/>
            <person name="Williams K.H."/>
            <person name="Hubbard S.S."/>
            <person name="Banfield J.F."/>
        </authorList>
    </citation>
    <scope>NUCLEOTIDE SEQUENCE [LARGE SCALE GENOMIC DNA]</scope>
</reference>
<evidence type="ECO:0000256" key="6">
    <source>
        <dbReference type="ARBA" id="ARBA00022723"/>
    </source>
</evidence>
<protein>
    <recommendedName>
        <fullName evidence="4 9">Dihydropteroate synthase</fullName>
        <shortName evidence="9">DHPS</shortName>
        <ecNumber evidence="4 9">2.5.1.15</ecNumber>
    </recommendedName>
    <alternativeName>
        <fullName evidence="9">Dihydropteroate pyrophosphorylase</fullName>
    </alternativeName>
</protein>
<evidence type="ECO:0000259" key="10">
    <source>
        <dbReference type="PROSITE" id="PS50972"/>
    </source>
</evidence>
<gene>
    <name evidence="11" type="ORF">A3B50_03850</name>
</gene>
<dbReference type="PANTHER" id="PTHR20941">
    <property type="entry name" value="FOLATE SYNTHESIS PROTEINS"/>
    <property type="match status" value="1"/>
</dbReference>
<sequence length="284" mass="31945">MKPFEKLLKKKRVVIMGILNITPDSFSDGGLYYQNIKRVIARVKEMIREGVDVIDVGGESTRPGSERVSEKEELNRVLPVIKAIKRIDKNIPVSIDTYKSNVALRALKNGAAIVNSLGGFAFDPKLTNVVRKFHCPIIIYHIQGEPKTMQQGDNVYKDLIGEIKKFFKNQIKIGERAGLKKNQFIIDPGIGFGKTFEQNIKIVKELDKFKSFGLPIAFGTSRKSHLGRILMDELKLKKIPPSGKRLEAALAETAIAYVNGARIIRTHDVLETKKFVTTLERVSR</sequence>
<keyword evidence="7 9" id="KW-0460">Magnesium</keyword>
<keyword evidence="8 9" id="KW-0289">Folate biosynthesis</keyword>
<comment type="cofactor">
    <cofactor evidence="2 9">
        <name>Mg(2+)</name>
        <dbReference type="ChEBI" id="CHEBI:18420"/>
    </cofactor>
</comment>
<dbReference type="PROSITE" id="PS00792">
    <property type="entry name" value="DHPS_1"/>
    <property type="match status" value="1"/>
</dbReference>
<evidence type="ECO:0000256" key="2">
    <source>
        <dbReference type="ARBA" id="ARBA00001946"/>
    </source>
</evidence>
<proteinExistence type="inferred from homology"/>
<keyword evidence="5 9" id="KW-0808">Transferase</keyword>
<dbReference type="GO" id="GO:0004156">
    <property type="term" value="F:dihydropteroate synthase activity"/>
    <property type="evidence" value="ECO:0007669"/>
    <property type="project" value="UniProtKB-EC"/>
</dbReference>
<dbReference type="AlphaFoldDB" id="A0A1F7J2Q7"/>
<keyword evidence="6 9" id="KW-0479">Metal-binding</keyword>
<evidence type="ECO:0000256" key="3">
    <source>
        <dbReference type="ARBA" id="ARBA00004763"/>
    </source>
</evidence>
<dbReference type="GO" id="GO:0046656">
    <property type="term" value="P:folic acid biosynthetic process"/>
    <property type="evidence" value="ECO:0007669"/>
    <property type="project" value="UniProtKB-KW"/>
</dbReference>
<dbReference type="InterPro" id="IPR045031">
    <property type="entry name" value="DHP_synth-like"/>
</dbReference>
<comment type="catalytic activity">
    <reaction evidence="1">
        <text>(7,8-dihydropterin-6-yl)methyl diphosphate + 4-aminobenzoate = 7,8-dihydropteroate + diphosphate</text>
        <dbReference type="Rhea" id="RHEA:19949"/>
        <dbReference type="ChEBI" id="CHEBI:17836"/>
        <dbReference type="ChEBI" id="CHEBI:17839"/>
        <dbReference type="ChEBI" id="CHEBI:33019"/>
        <dbReference type="ChEBI" id="CHEBI:72950"/>
        <dbReference type="EC" id="2.5.1.15"/>
    </reaction>
</comment>
<feature type="domain" description="Pterin-binding" evidence="10">
    <location>
        <begin position="13"/>
        <end position="277"/>
    </location>
</feature>
<comment type="function">
    <text evidence="9">Catalyzes the condensation of para-aminobenzoate (pABA) with 6-hydroxymethyl-7,8-dihydropterin diphosphate (DHPt-PP) to form 7,8-dihydropteroate (H2Pte), the immediate precursor of folate derivatives.</text>
</comment>
<evidence type="ECO:0000256" key="8">
    <source>
        <dbReference type="ARBA" id="ARBA00022909"/>
    </source>
</evidence>
<accession>A0A1F7J2Q7</accession>
<dbReference type="PANTHER" id="PTHR20941:SF1">
    <property type="entry name" value="FOLIC ACID SYNTHESIS PROTEIN FOL1"/>
    <property type="match status" value="1"/>
</dbReference>
<dbReference type="Pfam" id="PF00809">
    <property type="entry name" value="Pterin_bind"/>
    <property type="match status" value="1"/>
</dbReference>
<dbReference type="InterPro" id="IPR011005">
    <property type="entry name" value="Dihydropteroate_synth-like_sf"/>
</dbReference>
<dbReference type="EMBL" id="MGAQ01000024">
    <property type="protein sequence ID" value="OGK49891.1"/>
    <property type="molecule type" value="Genomic_DNA"/>
</dbReference>
<dbReference type="InterPro" id="IPR000489">
    <property type="entry name" value="Pterin-binding_dom"/>
</dbReference>
<dbReference type="EC" id="2.5.1.15" evidence="4 9"/>
<dbReference type="Gene3D" id="3.20.20.20">
    <property type="entry name" value="Dihydropteroate synthase-like"/>
    <property type="match status" value="1"/>
</dbReference>
<name>A0A1F7J2Q7_9BACT</name>
<dbReference type="UniPathway" id="UPA00077">
    <property type="reaction ID" value="UER00156"/>
</dbReference>
<comment type="pathway">
    <text evidence="3 9">Cofactor biosynthesis; tetrahydrofolate biosynthesis; 7,8-dihydrofolate from 2-amino-4-hydroxy-6-hydroxymethyl-7,8-dihydropteridine diphosphate and 4-aminobenzoate: step 1/2.</text>
</comment>
<dbReference type="CDD" id="cd00739">
    <property type="entry name" value="DHPS"/>
    <property type="match status" value="1"/>
</dbReference>
<dbReference type="GO" id="GO:0046654">
    <property type="term" value="P:tetrahydrofolate biosynthetic process"/>
    <property type="evidence" value="ECO:0007669"/>
    <property type="project" value="UniProtKB-UniPathway"/>
</dbReference>
<evidence type="ECO:0000256" key="4">
    <source>
        <dbReference type="ARBA" id="ARBA00012458"/>
    </source>
</evidence>
<dbReference type="GO" id="GO:0046872">
    <property type="term" value="F:metal ion binding"/>
    <property type="evidence" value="ECO:0007669"/>
    <property type="project" value="UniProtKB-KW"/>
</dbReference>
<evidence type="ECO:0000256" key="9">
    <source>
        <dbReference type="RuleBase" id="RU361205"/>
    </source>
</evidence>
<dbReference type="InterPro" id="IPR006390">
    <property type="entry name" value="DHP_synth_dom"/>
</dbReference>
<evidence type="ECO:0000256" key="7">
    <source>
        <dbReference type="ARBA" id="ARBA00022842"/>
    </source>
</evidence>
<comment type="caution">
    <text evidence="11">The sequence shown here is derived from an EMBL/GenBank/DDBJ whole genome shotgun (WGS) entry which is preliminary data.</text>
</comment>
<dbReference type="PROSITE" id="PS50972">
    <property type="entry name" value="PTERIN_BINDING"/>
    <property type="match status" value="1"/>
</dbReference>
<dbReference type="SUPFAM" id="SSF51717">
    <property type="entry name" value="Dihydropteroate synthetase-like"/>
    <property type="match status" value="1"/>
</dbReference>
<dbReference type="PROSITE" id="PS00793">
    <property type="entry name" value="DHPS_2"/>
    <property type="match status" value="1"/>
</dbReference>
<evidence type="ECO:0000256" key="5">
    <source>
        <dbReference type="ARBA" id="ARBA00022679"/>
    </source>
</evidence>
<evidence type="ECO:0000256" key="1">
    <source>
        <dbReference type="ARBA" id="ARBA00000012"/>
    </source>
</evidence>
<comment type="similarity">
    <text evidence="9">Belongs to the DHPS family.</text>
</comment>
<evidence type="ECO:0000313" key="12">
    <source>
        <dbReference type="Proteomes" id="UP000178558"/>
    </source>
</evidence>
<dbReference type="GO" id="GO:0005829">
    <property type="term" value="C:cytosol"/>
    <property type="evidence" value="ECO:0007669"/>
    <property type="project" value="TreeGrafter"/>
</dbReference>
<dbReference type="Proteomes" id="UP000178558">
    <property type="component" value="Unassembled WGS sequence"/>
</dbReference>
<dbReference type="NCBIfam" id="TIGR01496">
    <property type="entry name" value="DHPS"/>
    <property type="match status" value="1"/>
</dbReference>
<evidence type="ECO:0000313" key="11">
    <source>
        <dbReference type="EMBL" id="OGK49891.1"/>
    </source>
</evidence>